<evidence type="ECO:0000313" key="1">
    <source>
        <dbReference type="Proteomes" id="UP000887580"/>
    </source>
</evidence>
<proteinExistence type="predicted"/>
<accession>A0AC35GHG7</accession>
<organism evidence="1 2">
    <name type="scientific">Panagrolaimus sp. PS1159</name>
    <dbReference type="NCBI Taxonomy" id="55785"/>
    <lineage>
        <taxon>Eukaryota</taxon>
        <taxon>Metazoa</taxon>
        <taxon>Ecdysozoa</taxon>
        <taxon>Nematoda</taxon>
        <taxon>Chromadorea</taxon>
        <taxon>Rhabditida</taxon>
        <taxon>Tylenchina</taxon>
        <taxon>Panagrolaimomorpha</taxon>
        <taxon>Panagrolaimoidea</taxon>
        <taxon>Panagrolaimidae</taxon>
        <taxon>Panagrolaimus</taxon>
    </lineage>
</organism>
<dbReference type="Proteomes" id="UP000887580">
    <property type="component" value="Unplaced"/>
</dbReference>
<name>A0AC35GHG7_9BILA</name>
<reference evidence="2" key="1">
    <citation type="submission" date="2022-11" db="UniProtKB">
        <authorList>
            <consortium name="WormBaseParasite"/>
        </authorList>
    </citation>
    <scope>IDENTIFICATION</scope>
</reference>
<dbReference type="WBParaSite" id="PS1159_v2.g5420.t1">
    <property type="protein sequence ID" value="PS1159_v2.g5420.t1"/>
    <property type="gene ID" value="PS1159_v2.g5420"/>
</dbReference>
<protein>
    <submittedName>
        <fullName evidence="2">Uncharacterized protein</fullName>
    </submittedName>
</protein>
<sequence>MGCYGFGLILVILERFVFKRGIKTTAIRKPSKDIDDDEESNKPFIPSKPDNIEKPRPRPPKPIQPDIHHSPSIPDPDEIVIGGENDDNGDDVDIDI</sequence>
<evidence type="ECO:0000313" key="2">
    <source>
        <dbReference type="WBParaSite" id="PS1159_v2.g5420.t1"/>
    </source>
</evidence>